<feature type="chain" id="PRO_5041282660" evidence="1">
    <location>
        <begin position="24"/>
        <end position="160"/>
    </location>
</feature>
<comment type="caution">
    <text evidence="2">The sequence shown here is derived from an EMBL/GenBank/DDBJ whole genome shotgun (WGS) entry which is preliminary data.</text>
</comment>
<evidence type="ECO:0000313" key="2">
    <source>
        <dbReference type="EMBL" id="KAK1129181.1"/>
    </source>
</evidence>
<accession>A0AA40G1H8</accession>
<dbReference type="Proteomes" id="UP001177670">
    <property type="component" value="Unassembled WGS sequence"/>
</dbReference>
<sequence length="160" mass="18637">METRRASGFRSVKWLFLSLACRSFPNDDDDDDDDDDERPPWLRRFHPFPMRPPAKKIGTELTIVTRYRSRDRFGSSVKSRTFRDVVTKLRALQLQTPNSPYDPALFRKPQSLYSWDDRATRFCGTSAPTENSTPKLHFLRCGEGFPRFEDNAKLLIFPAC</sequence>
<evidence type="ECO:0000313" key="3">
    <source>
        <dbReference type="Proteomes" id="UP001177670"/>
    </source>
</evidence>
<keyword evidence="1" id="KW-0732">Signal</keyword>
<reference evidence="2" key="1">
    <citation type="submission" date="2021-10" db="EMBL/GenBank/DDBJ databases">
        <title>Melipona bicolor Genome sequencing and assembly.</title>
        <authorList>
            <person name="Araujo N.S."/>
            <person name="Arias M.C."/>
        </authorList>
    </citation>
    <scope>NUCLEOTIDE SEQUENCE</scope>
    <source>
        <strain evidence="2">USP_2M_L1-L4_2017</strain>
        <tissue evidence="2">Whole body</tissue>
    </source>
</reference>
<name>A0AA40G1H8_9HYME</name>
<dbReference type="EMBL" id="JAHYIQ010000009">
    <property type="protein sequence ID" value="KAK1129181.1"/>
    <property type="molecule type" value="Genomic_DNA"/>
</dbReference>
<gene>
    <name evidence="2" type="ORF">K0M31_020311</name>
</gene>
<organism evidence="2 3">
    <name type="scientific">Melipona bicolor</name>
    <dbReference type="NCBI Taxonomy" id="60889"/>
    <lineage>
        <taxon>Eukaryota</taxon>
        <taxon>Metazoa</taxon>
        <taxon>Ecdysozoa</taxon>
        <taxon>Arthropoda</taxon>
        <taxon>Hexapoda</taxon>
        <taxon>Insecta</taxon>
        <taxon>Pterygota</taxon>
        <taxon>Neoptera</taxon>
        <taxon>Endopterygota</taxon>
        <taxon>Hymenoptera</taxon>
        <taxon>Apocrita</taxon>
        <taxon>Aculeata</taxon>
        <taxon>Apoidea</taxon>
        <taxon>Anthophila</taxon>
        <taxon>Apidae</taxon>
        <taxon>Melipona</taxon>
    </lineage>
</organism>
<protein>
    <submittedName>
        <fullName evidence="2">Uncharacterized protein</fullName>
    </submittedName>
</protein>
<proteinExistence type="predicted"/>
<evidence type="ECO:0000256" key="1">
    <source>
        <dbReference type="SAM" id="SignalP"/>
    </source>
</evidence>
<dbReference type="AlphaFoldDB" id="A0AA40G1H8"/>
<keyword evidence="3" id="KW-1185">Reference proteome</keyword>
<feature type="signal peptide" evidence="1">
    <location>
        <begin position="1"/>
        <end position="23"/>
    </location>
</feature>